<dbReference type="RefSeq" id="WP_345222046.1">
    <property type="nucleotide sequence ID" value="NZ_BAABHA010000002.1"/>
</dbReference>
<comment type="caution">
    <text evidence="1">The sequence shown here is derived from an EMBL/GenBank/DDBJ whole genome shotgun (WGS) entry which is preliminary data.</text>
</comment>
<protein>
    <submittedName>
        <fullName evidence="1">Ferritin-like domain-containing protein</fullName>
    </submittedName>
</protein>
<gene>
    <name evidence="1" type="ORF">GCM10023186_10550</name>
</gene>
<dbReference type="Pfam" id="PF13668">
    <property type="entry name" value="Ferritin_2"/>
    <property type="match status" value="1"/>
</dbReference>
<sequence>MNLFKILADLEKVDPEVMDRLNHRRSALAALGNITKKITLATAPAILGAAFNKTLAQGAGSPLNDVLNYALLLERLEAAFYIQALQAPTLTAAFTGNAGIRTGIEKIRDNENAHVKLLEAALGTNAAAAPRGFNFTAAYADLPTFLTFAQAFEDLGVRAYKGQAGNISRTATATIPSVSVTNAGQTSTVAIGTVNVLQVALQIHATEARHAAYVRYLRRQPALGSSGSAGNQFGWITLAQNNGAPAAVYGAGNGAAFPAESNVSQANVDLTTLMATPAYTAAEVSEAFDEALDSAKVREIATPFILP</sequence>
<dbReference type="EMBL" id="BAABHA010000002">
    <property type="protein sequence ID" value="GAA4376561.1"/>
    <property type="molecule type" value="Genomic_DNA"/>
</dbReference>
<evidence type="ECO:0000313" key="2">
    <source>
        <dbReference type="Proteomes" id="UP001500454"/>
    </source>
</evidence>
<evidence type="ECO:0000313" key="1">
    <source>
        <dbReference type="EMBL" id="GAA4376561.1"/>
    </source>
</evidence>
<dbReference type="Proteomes" id="UP001500454">
    <property type="component" value="Unassembled WGS sequence"/>
</dbReference>
<name>A0ABP8IX16_9BACT</name>
<keyword evidence="2" id="KW-1185">Reference proteome</keyword>
<accession>A0ABP8IX16</accession>
<organism evidence="1 2">
    <name type="scientific">Hymenobacter koreensis</name>
    <dbReference type="NCBI Taxonomy" id="1084523"/>
    <lineage>
        <taxon>Bacteria</taxon>
        <taxon>Pseudomonadati</taxon>
        <taxon>Bacteroidota</taxon>
        <taxon>Cytophagia</taxon>
        <taxon>Cytophagales</taxon>
        <taxon>Hymenobacteraceae</taxon>
        <taxon>Hymenobacter</taxon>
    </lineage>
</organism>
<proteinExistence type="predicted"/>
<reference evidence="2" key="1">
    <citation type="journal article" date="2019" name="Int. J. Syst. Evol. Microbiol.">
        <title>The Global Catalogue of Microorganisms (GCM) 10K type strain sequencing project: providing services to taxonomists for standard genome sequencing and annotation.</title>
        <authorList>
            <consortium name="The Broad Institute Genomics Platform"/>
            <consortium name="The Broad Institute Genome Sequencing Center for Infectious Disease"/>
            <person name="Wu L."/>
            <person name="Ma J."/>
        </authorList>
    </citation>
    <scope>NUCLEOTIDE SEQUENCE [LARGE SCALE GENOMIC DNA]</scope>
    <source>
        <strain evidence="2">JCM 17924</strain>
    </source>
</reference>